<name>A0AAW2CAV6_9ROSI</name>
<dbReference type="Proteomes" id="UP001459277">
    <property type="component" value="Unassembled WGS sequence"/>
</dbReference>
<dbReference type="GO" id="GO:0008270">
    <property type="term" value="F:zinc ion binding"/>
    <property type="evidence" value="ECO:0007669"/>
    <property type="project" value="UniProtKB-KW"/>
</dbReference>
<accession>A0AAW2CAV6</accession>
<sequence>MRTYTTNDAVSSRTENSELEKTRSGEQYTYRYWFGSAYIGFGVPALVTAPHRHQDSLRAPIAGVGFVGRLQWRCGTIGAGRLDRCRFDISITHSSFWVQIWSLPFEHMTEEAGKDIGCKLGKVIEVDKRALQADQAKFLRVRVDLPIENPLRRGGYISNIDGERVWVSFKYKRLPTFCFTCGKLGHDDKHCIMVSEGQPLDR</sequence>
<keyword evidence="1" id="KW-0479">Metal-binding</keyword>
<dbReference type="AlphaFoldDB" id="A0AAW2CAV6"/>
<comment type="caution">
    <text evidence="3">The sequence shown here is derived from an EMBL/GenBank/DDBJ whole genome shotgun (WGS) entry which is preliminary data.</text>
</comment>
<gene>
    <name evidence="3" type="ORF">SO802_023853</name>
</gene>
<dbReference type="PANTHER" id="PTHR31286:SF167">
    <property type="entry name" value="OS09G0268800 PROTEIN"/>
    <property type="match status" value="1"/>
</dbReference>
<dbReference type="EMBL" id="JAZDWU010000008">
    <property type="protein sequence ID" value="KAK9994150.1"/>
    <property type="molecule type" value="Genomic_DNA"/>
</dbReference>
<evidence type="ECO:0000259" key="2">
    <source>
        <dbReference type="PROSITE" id="PS50158"/>
    </source>
</evidence>
<evidence type="ECO:0000313" key="3">
    <source>
        <dbReference type="EMBL" id="KAK9994150.1"/>
    </source>
</evidence>
<evidence type="ECO:0000256" key="1">
    <source>
        <dbReference type="PROSITE-ProRule" id="PRU00047"/>
    </source>
</evidence>
<dbReference type="PANTHER" id="PTHR31286">
    <property type="entry name" value="GLYCINE-RICH CELL WALL STRUCTURAL PROTEIN 1.8-LIKE"/>
    <property type="match status" value="1"/>
</dbReference>
<dbReference type="GO" id="GO:0003676">
    <property type="term" value="F:nucleic acid binding"/>
    <property type="evidence" value="ECO:0007669"/>
    <property type="project" value="InterPro"/>
</dbReference>
<protein>
    <recommendedName>
        <fullName evidence="2">CCHC-type domain-containing protein</fullName>
    </recommendedName>
</protein>
<keyword evidence="4" id="KW-1185">Reference proteome</keyword>
<keyword evidence="1" id="KW-0863">Zinc-finger</keyword>
<dbReference type="PROSITE" id="PS50158">
    <property type="entry name" value="ZF_CCHC"/>
    <property type="match status" value="1"/>
</dbReference>
<organism evidence="3 4">
    <name type="scientific">Lithocarpus litseifolius</name>
    <dbReference type="NCBI Taxonomy" id="425828"/>
    <lineage>
        <taxon>Eukaryota</taxon>
        <taxon>Viridiplantae</taxon>
        <taxon>Streptophyta</taxon>
        <taxon>Embryophyta</taxon>
        <taxon>Tracheophyta</taxon>
        <taxon>Spermatophyta</taxon>
        <taxon>Magnoliopsida</taxon>
        <taxon>eudicotyledons</taxon>
        <taxon>Gunneridae</taxon>
        <taxon>Pentapetalae</taxon>
        <taxon>rosids</taxon>
        <taxon>fabids</taxon>
        <taxon>Fagales</taxon>
        <taxon>Fagaceae</taxon>
        <taxon>Lithocarpus</taxon>
    </lineage>
</organism>
<feature type="domain" description="CCHC-type" evidence="2">
    <location>
        <begin position="178"/>
        <end position="191"/>
    </location>
</feature>
<keyword evidence="1" id="KW-0862">Zinc</keyword>
<dbReference type="Pfam" id="PF14392">
    <property type="entry name" value="zf-CCHC_4"/>
    <property type="match status" value="1"/>
</dbReference>
<reference evidence="3 4" key="1">
    <citation type="submission" date="2024-01" db="EMBL/GenBank/DDBJ databases">
        <title>A telomere-to-telomere, gap-free genome of sweet tea (Lithocarpus litseifolius).</title>
        <authorList>
            <person name="Zhou J."/>
        </authorList>
    </citation>
    <scope>NUCLEOTIDE SEQUENCE [LARGE SCALE GENOMIC DNA]</scope>
    <source>
        <strain evidence="3">Zhou-2022a</strain>
        <tissue evidence="3">Leaf</tissue>
    </source>
</reference>
<evidence type="ECO:0000313" key="4">
    <source>
        <dbReference type="Proteomes" id="UP001459277"/>
    </source>
</evidence>
<dbReference type="InterPro" id="IPR025836">
    <property type="entry name" value="Zn_knuckle_CX2CX4HX4C"/>
</dbReference>
<dbReference type="InterPro" id="IPR040256">
    <property type="entry name" value="At4g02000-like"/>
</dbReference>
<proteinExistence type="predicted"/>
<dbReference type="InterPro" id="IPR001878">
    <property type="entry name" value="Znf_CCHC"/>
</dbReference>